<dbReference type="Proteomes" id="UP000265520">
    <property type="component" value="Unassembled WGS sequence"/>
</dbReference>
<protein>
    <submittedName>
        <fullName evidence="1">Uncharacterized protein</fullName>
    </submittedName>
</protein>
<comment type="caution">
    <text evidence="1">The sequence shown here is derived from an EMBL/GenBank/DDBJ whole genome shotgun (WGS) entry which is preliminary data.</text>
</comment>
<keyword evidence="2" id="KW-1185">Reference proteome</keyword>
<feature type="non-terminal residue" evidence="1">
    <location>
        <position position="48"/>
    </location>
</feature>
<dbReference type="AlphaFoldDB" id="A0A392TZ53"/>
<accession>A0A392TZ53</accession>
<proteinExistence type="predicted"/>
<name>A0A392TZ53_9FABA</name>
<evidence type="ECO:0000313" key="2">
    <source>
        <dbReference type="Proteomes" id="UP000265520"/>
    </source>
</evidence>
<evidence type="ECO:0000313" key="1">
    <source>
        <dbReference type="EMBL" id="MCI65386.1"/>
    </source>
</evidence>
<sequence>MTDHNKNNMTHWKRLGAGEMKCNVGAAIYTKQGLYGISGYACSGNVIL</sequence>
<organism evidence="1 2">
    <name type="scientific">Trifolium medium</name>
    <dbReference type="NCBI Taxonomy" id="97028"/>
    <lineage>
        <taxon>Eukaryota</taxon>
        <taxon>Viridiplantae</taxon>
        <taxon>Streptophyta</taxon>
        <taxon>Embryophyta</taxon>
        <taxon>Tracheophyta</taxon>
        <taxon>Spermatophyta</taxon>
        <taxon>Magnoliopsida</taxon>
        <taxon>eudicotyledons</taxon>
        <taxon>Gunneridae</taxon>
        <taxon>Pentapetalae</taxon>
        <taxon>rosids</taxon>
        <taxon>fabids</taxon>
        <taxon>Fabales</taxon>
        <taxon>Fabaceae</taxon>
        <taxon>Papilionoideae</taxon>
        <taxon>50 kb inversion clade</taxon>
        <taxon>NPAAA clade</taxon>
        <taxon>Hologalegina</taxon>
        <taxon>IRL clade</taxon>
        <taxon>Trifolieae</taxon>
        <taxon>Trifolium</taxon>
    </lineage>
</organism>
<reference evidence="1 2" key="1">
    <citation type="journal article" date="2018" name="Front. Plant Sci.">
        <title>Red Clover (Trifolium pratense) and Zigzag Clover (T. medium) - A Picture of Genomic Similarities and Differences.</title>
        <authorList>
            <person name="Dluhosova J."/>
            <person name="Istvanek J."/>
            <person name="Nedelnik J."/>
            <person name="Repkova J."/>
        </authorList>
    </citation>
    <scope>NUCLEOTIDE SEQUENCE [LARGE SCALE GENOMIC DNA]</scope>
    <source>
        <strain evidence="2">cv. 10/8</strain>
        <tissue evidence="1">Leaf</tissue>
    </source>
</reference>
<dbReference type="EMBL" id="LXQA010674898">
    <property type="protein sequence ID" value="MCI65386.1"/>
    <property type="molecule type" value="Genomic_DNA"/>
</dbReference>